<dbReference type="AlphaFoldDB" id="A0A7L1NI84"/>
<reference evidence="11 12" key="1">
    <citation type="submission" date="2019-09" db="EMBL/GenBank/DDBJ databases">
        <title>Bird 10,000 Genomes (B10K) Project - Family phase.</title>
        <authorList>
            <person name="Zhang G."/>
        </authorList>
    </citation>
    <scope>NUCLEOTIDE SEQUENCE [LARGE SCALE GENOMIC DNA]</scope>
    <source>
        <strain evidence="11">B10K-DU-002-35</strain>
        <tissue evidence="11">Muscle</tissue>
    </source>
</reference>
<dbReference type="PANTHER" id="PTHR14324:SF3">
    <property type="entry name" value="CONDENSIN-2 COMPLEX SUBUNIT H2"/>
    <property type="match status" value="1"/>
</dbReference>
<dbReference type="InterPro" id="IPR009378">
    <property type="entry name" value="H2_N"/>
</dbReference>
<feature type="compositionally biased region" description="Acidic residues" evidence="7">
    <location>
        <begin position="416"/>
        <end position="438"/>
    </location>
</feature>
<dbReference type="InterPro" id="IPR031719">
    <property type="entry name" value="H2_M"/>
</dbReference>
<dbReference type="EMBL" id="VXBP01006258">
    <property type="protein sequence ID" value="NXN99259.1"/>
    <property type="molecule type" value="Genomic_DNA"/>
</dbReference>
<dbReference type="GO" id="GO:0005634">
    <property type="term" value="C:nucleus"/>
    <property type="evidence" value="ECO:0007669"/>
    <property type="project" value="UniProtKB-SubCell"/>
</dbReference>
<feature type="non-terminal residue" evidence="11">
    <location>
        <position position="1"/>
    </location>
</feature>
<dbReference type="PANTHER" id="PTHR14324">
    <property type="entry name" value="CONDENSIN-2 COMPLEX SUBUNIT H2"/>
    <property type="match status" value="1"/>
</dbReference>
<gene>
    <name evidence="11" type="primary">Ncaph2</name>
    <name evidence="11" type="ORF">RHICYA_R02188</name>
</gene>
<evidence type="ECO:0000313" key="11">
    <source>
        <dbReference type="EMBL" id="NXN99259.1"/>
    </source>
</evidence>
<evidence type="ECO:0000256" key="2">
    <source>
        <dbReference type="ARBA" id="ARBA00007844"/>
    </source>
</evidence>
<feature type="domain" description="Condensin-2 complex subunit H2 C-terminal" evidence="9">
    <location>
        <begin position="457"/>
        <end position="585"/>
    </location>
</feature>
<proteinExistence type="inferred from homology"/>
<comment type="caution">
    <text evidence="11">The sequence shown here is derived from an EMBL/GenBank/DDBJ whole genome shotgun (WGS) entry which is preliminary data.</text>
</comment>
<evidence type="ECO:0000256" key="5">
    <source>
        <dbReference type="ARBA" id="ARBA00023242"/>
    </source>
</evidence>
<dbReference type="Pfam" id="PF06278">
    <property type="entry name" value="CNDH2_N"/>
    <property type="match status" value="1"/>
</dbReference>
<dbReference type="Proteomes" id="UP000565785">
    <property type="component" value="Unassembled WGS sequence"/>
</dbReference>
<evidence type="ECO:0000256" key="4">
    <source>
        <dbReference type="ARBA" id="ARBA00023067"/>
    </source>
</evidence>
<dbReference type="OrthoDB" id="10038475at2759"/>
<keyword evidence="4" id="KW-0226">DNA condensation</keyword>
<evidence type="ECO:0000256" key="3">
    <source>
        <dbReference type="ARBA" id="ARBA00016903"/>
    </source>
</evidence>
<feature type="domain" description="Condensin II complex subunit H2 middle" evidence="10">
    <location>
        <begin position="144"/>
        <end position="199"/>
    </location>
</feature>
<dbReference type="Pfam" id="PF16869">
    <property type="entry name" value="CNDH2_M"/>
    <property type="match status" value="1"/>
</dbReference>
<feature type="domain" description="Condensin II complex subunit H2 N-terminal" evidence="8">
    <location>
        <begin position="7"/>
        <end position="119"/>
    </location>
</feature>
<evidence type="ECO:0000256" key="6">
    <source>
        <dbReference type="ARBA" id="ARBA00030479"/>
    </source>
</evidence>
<feature type="non-terminal residue" evidence="11">
    <location>
        <position position="593"/>
    </location>
</feature>
<dbReference type="GO" id="GO:0051306">
    <property type="term" value="P:mitotic sister chromatid separation"/>
    <property type="evidence" value="ECO:0007669"/>
    <property type="project" value="TreeGrafter"/>
</dbReference>
<keyword evidence="5" id="KW-0539">Nucleus</keyword>
<keyword evidence="12" id="KW-1185">Reference proteome</keyword>
<dbReference type="GO" id="GO:0000796">
    <property type="term" value="C:condensin complex"/>
    <property type="evidence" value="ECO:0007669"/>
    <property type="project" value="TreeGrafter"/>
</dbReference>
<evidence type="ECO:0000256" key="1">
    <source>
        <dbReference type="ARBA" id="ARBA00004123"/>
    </source>
</evidence>
<dbReference type="InterPro" id="IPR031739">
    <property type="entry name" value="Ncaph2"/>
</dbReference>
<evidence type="ECO:0000256" key="7">
    <source>
        <dbReference type="SAM" id="MobiDB-lite"/>
    </source>
</evidence>
<dbReference type="GO" id="GO:0003682">
    <property type="term" value="F:chromatin binding"/>
    <property type="evidence" value="ECO:0007669"/>
    <property type="project" value="TreeGrafter"/>
</dbReference>
<sequence length="593" mass="66605">MEEFELRFQHLLQPIRDLTKNWEVDVAAQLEEYLDELEQICISFDNGRTTMNFTEAAMVIQGSACIYSRKVEYLYSLVYQALDLISNKKRQKLPSSLGPDGKDADANFEEEEFLSLDDLPNSSQASVDLSKDQQPNSVSIIPLIPVSLLPPEEDEKRDNPLLSVKGELLASRKDFRMNTSTPHPSGVFLLEPLSVSPISLQLRVASGLPKGGPPGGGGLQLSTPAGLVQALSFLEEPVSVGLADADEPGGAEDAEVAAEEHMEVQRVGTVGAPDPIVSLQGGPQGRGYALRERATAHHPTTHAKELLDPWQSLDPFSECQEKPFKQGKPFLLPPGLDEVVGGKRKRRRSRQLQDFAKWFSAAYDGVAYGRRTCRKGPTFADLEELYWKHLKKQVLQRKLQTAVFSPLQEPLLHEEREEEREADWDEGADDCGEQEDLPGDQEALVEGDLEPPAELGYEELVRRNVEQFLAHSQQYAARDSELSQRVRLWEEHIGPLLHQQEEQRPFDIRRYEQELVDSCKPLGQWHSLPSLLAGRPSFEVCRYLLATLQLANDYVVELAQEPGLEEAMDTARLRLLDPHPAHQRFQTFQPRSA</sequence>
<dbReference type="GO" id="GO:0010032">
    <property type="term" value="P:meiotic chromosome condensation"/>
    <property type="evidence" value="ECO:0007669"/>
    <property type="project" value="TreeGrafter"/>
</dbReference>
<evidence type="ECO:0000259" key="9">
    <source>
        <dbReference type="Pfam" id="PF16858"/>
    </source>
</evidence>
<accession>A0A7L1NI84</accession>
<evidence type="ECO:0000259" key="8">
    <source>
        <dbReference type="Pfam" id="PF06278"/>
    </source>
</evidence>
<comment type="similarity">
    <text evidence="2">Belongs to the CND2 H2 (condensin-2 subunit 2) family.</text>
</comment>
<evidence type="ECO:0000313" key="12">
    <source>
        <dbReference type="Proteomes" id="UP000565785"/>
    </source>
</evidence>
<evidence type="ECO:0000259" key="10">
    <source>
        <dbReference type="Pfam" id="PF16869"/>
    </source>
</evidence>
<dbReference type="InterPro" id="IPR031737">
    <property type="entry name" value="CNDH2_C"/>
</dbReference>
<dbReference type="Pfam" id="PF16858">
    <property type="entry name" value="CNDH2_C"/>
    <property type="match status" value="1"/>
</dbReference>
<organism evidence="11 12">
    <name type="scientific">Rhinopomastus cyanomelas</name>
    <name type="common">Common scimitarbill</name>
    <dbReference type="NCBI Taxonomy" id="113115"/>
    <lineage>
        <taxon>Eukaryota</taxon>
        <taxon>Metazoa</taxon>
        <taxon>Chordata</taxon>
        <taxon>Craniata</taxon>
        <taxon>Vertebrata</taxon>
        <taxon>Euteleostomi</taxon>
        <taxon>Archelosauria</taxon>
        <taxon>Archosauria</taxon>
        <taxon>Dinosauria</taxon>
        <taxon>Saurischia</taxon>
        <taxon>Theropoda</taxon>
        <taxon>Coelurosauria</taxon>
        <taxon>Aves</taxon>
        <taxon>Neognathae</taxon>
        <taxon>Neoaves</taxon>
        <taxon>Telluraves</taxon>
        <taxon>Coraciimorphae</taxon>
        <taxon>Bucerotiformes</taxon>
        <taxon>Rhinopomastidae</taxon>
        <taxon>Rhinopomastus</taxon>
    </lineage>
</organism>
<name>A0A7L1NI84_RHICY</name>
<comment type="subcellular location">
    <subcellularLocation>
        <location evidence="1">Nucleus</location>
    </subcellularLocation>
</comment>
<feature type="region of interest" description="Disordered" evidence="7">
    <location>
        <begin position="410"/>
        <end position="438"/>
    </location>
</feature>
<protein>
    <recommendedName>
        <fullName evidence="3">Condensin-2 complex subunit H2</fullName>
    </recommendedName>
    <alternativeName>
        <fullName evidence="6">Non-SMC condensin II complex subunit H2</fullName>
    </alternativeName>
</protein>